<organism evidence="1 2">
    <name type="scientific">Lactiplantibacillus daoliensis</name>
    <dbReference type="NCBI Taxonomy" id="2559916"/>
    <lineage>
        <taxon>Bacteria</taxon>
        <taxon>Bacillati</taxon>
        <taxon>Bacillota</taxon>
        <taxon>Bacilli</taxon>
        <taxon>Lactobacillales</taxon>
        <taxon>Lactobacillaceae</taxon>
        <taxon>Lactiplantibacillus</taxon>
    </lineage>
</organism>
<dbReference type="Gene3D" id="3.30.70.1280">
    <property type="entry name" value="SP0830-like domains"/>
    <property type="match status" value="1"/>
</dbReference>
<proteinExistence type="predicted"/>
<comment type="caution">
    <text evidence="1">The sequence shown here is derived from an EMBL/GenBank/DDBJ whole genome shotgun (WGS) entry which is preliminary data.</text>
</comment>
<accession>A0ABW1UFZ9</accession>
<dbReference type="InterPro" id="IPR012545">
    <property type="entry name" value="DUF1697"/>
</dbReference>
<reference evidence="2" key="1">
    <citation type="journal article" date="2019" name="Int. J. Syst. Evol. Microbiol.">
        <title>The Global Catalogue of Microorganisms (GCM) 10K type strain sequencing project: providing services to taxonomists for standard genome sequencing and annotation.</title>
        <authorList>
            <consortium name="The Broad Institute Genomics Platform"/>
            <consortium name="The Broad Institute Genome Sequencing Center for Infectious Disease"/>
            <person name="Wu L."/>
            <person name="Ma J."/>
        </authorList>
    </citation>
    <scope>NUCLEOTIDE SEQUENCE [LARGE SCALE GENOMIC DNA]</scope>
    <source>
        <strain evidence="2">CCM 8934</strain>
    </source>
</reference>
<dbReference type="PIRSF" id="PIRSF008502">
    <property type="entry name" value="UCP008502"/>
    <property type="match status" value="1"/>
</dbReference>
<dbReference type="SUPFAM" id="SSF160379">
    <property type="entry name" value="SP0830-like"/>
    <property type="match status" value="1"/>
</dbReference>
<protein>
    <submittedName>
        <fullName evidence="1">DUF1697 domain-containing protein</fullName>
    </submittedName>
</protein>
<gene>
    <name evidence="1" type="ORF">ACFQH1_03215</name>
</gene>
<dbReference type="Pfam" id="PF08002">
    <property type="entry name" value="DUF1697"/>
    <property type="match status" value="1"/>
</dbReference>
<dbReference type="PANTHER" id="PTHR36439">
    <property type="entry name" value="BLL4334 PROTEIN"/>
    <property type="match status" value="1"/>
</dbReference>
<dbReference type="RefSeq" id="WP_171000241.1">
    <property type="nucleotide sequence ID" value="NZ_BJDH01000001.1"/>
</dbReference>
<evidence type="ECO:0000313" key="1">
    <source>
        <dbReference type="EMBL" id="MFC6294212.1"/>
    </source>
</evidence>
<keyword evidence="2" id="KW-1185">Reference proteome</keyword>
<sequence length="178" mass="20282">MTYLLLLRGVNVGGNHRVPMATLRELFTVAGCTQVHSYINSGNLFFTSGLARPEIEALVMAILTTNFDFPIDFRVLTETEFKADLALAPSWWGADATLRHNALFKLQSYDRAHDDWLPTKLTAYDQVLITPNIIFWTSTLRVNYSKSFYSKLLGTLFYQQTSARNFNTTMKLAQLFEP</sequence>
<dbReference type="EMBL" id="JBHSSB010000014">
    <property type="protein sequence ID" value="MFC6294212.1"/>
    <property type="molecule type" value="Genomic_DNA"/>
</dbReference>
<dbReference type="Proteomes" id="UP001596227">
    <property type="component" value="Unassembled WGS sequence"/>
</dbReference>
<name>A0ABW1UFZ9_9LACO</name>
<dbReference type="PANTHER" id="PTHR36439:SF1">
    <property type="entry name" value="DUF1697 DOMAIN-CONTAINING PROTEIN"/>
    <property type="match status" value="1"/>
</dbReference>
<evidence type="ECO:0000313" key="2">
    <source>
        <dbReference type="Proteomes" id="UP001596227"/>
    </source>
</evidence>
<dbReference type="Gene3D" id="3.30.70.1260">
    <property type="entry name" value="bacterial protein sp0830 like"/>
    <property type="match status" value="1"/>
</dbReference>